<dbReference type="Proteomes" id="UP000247810">
    <property type="component" value="Unassembled WGS sequence"/>
</dbReference>
<sequence>MEFRSNPIGWITVALVIVSLTVLLIFFKLSWLLRVALRIRMTVNLLNVPPAAKDGLIVSSLGLTAQPDSSR</sequence>
<keyword evidence="1" id="KW-0472">Membrane</keyword>
<evidence type="ECO:0000313" key="3">
    <source>
        <dbReference type="Proteomes" id="UP000247810"/>
    </source>
</evidence>
<dbReference type="EMBL" id="KZ825983">
    <property type="protein sequence ID" value="PYH90422.1"/>
    <property type="molecule type" value="Genomic_DNA"/>
</dbReference>
<dbReference type="VEuPathDB" id="FungiDB:BO71DRAFT_75598"/>
<accession>A0A319EHK8</accession>
<proteinExistence type="predicted"/>
<protein>
    <submittedName>
        <fullName evidence="2">Uncharacterized protein</fullName>
    </submittedName>
</protein>
<feature type="transmembrane region" description="Helical" evidence="1">
    <location>
        <begin position="12"/>
        <end position="33"/>
    </location>
</feature>
<evidence type="ECO:0000313" key="2">
    <source>
        <dbReference type="EMBL" id="PYH90422.1"/>
    </source>
</evidence>
<name>A0A319EHK8_9EURO</name>
<evidence type="ECO:0000256" key="1">
    <source>
        <dbReference type="SAM" id="Phobius"/>
    </source>
</evidence>
<reference evidence="2 3" key="1">
    <citation type="submission" date="2018-02" db="EMBL/GenBank/DDBJ databases">
        <title>The genomes of Aspergillus section Nigri reveals drivers in fungal speciation.</title>
        <authorList>
            <consortium name="DOE Joint Genome Institute"/>
            <person name="Vesth T.C."/>
            <person name="Nybo J."/>
            <person name="Theobald S."/>
            <person name="Brandl J."/>
            <person name="Frisvad J.C."/>
            <person name="Nielsen K.F."/>
            <person name="Lyhne E.K."/>
            <person name="Kogle M.E."/>
            <person name="Kuo A."/>
            <person name="Riley R."/>
            <person name="Clum A."/>
            <person name="Nolan M."/>
            <person name="Lipzen A."/>
            <person name="Salamov A."/>
            <person name="Henrissat B."/>
            <person name="Wiebenga A."/>
            <person name="De vries R.P."/>
            <person name="Grigoriev I.V."/>
            <person name="Mortensen U.H."/>
            <person name="Andersen M.R."/>
            <person name="Baker S.E."/>
        </authorList>
    </citation>
    <scope>NUCLEOTIDE SEQUENCE [LARGE SCALE GENOMIC DNA]</scope>
    <source>
        <strain evidence="2 3">CBS 707.79</strain>
    </source>
</reference>
<gene>
    <name evidence="2" type="ORF">BO71DRAFT_75598</name>
</gene>
<organism evidence="2 3">
    <name type="scientific">Aspergillus ellipticus CBS 707.79</name>
    <dbReference type="NCBI Taxonomy" id="1448320"/>
    <lineage>
        <taxon>Eukaryota</taxon>
        <taxon>Fungi</taxon>
        <taxon>Dikarya</taxon>
        <taxon>Ascomycota</taxon>
        <taxon>Pezizomycotina</taxon>
        <taxon>Eurotiomycetes</taxon>
        <taxon>Eurotiomycetidae</taxon>
        <taxon>Eurotiales</taxon>
        <taxon>Aspergillaceae</taxon>
        <taxon>Aspergillus</taxon>
        <taxon>Aspergillus subgen. Circumdati</taxon>
    </lineage>
</organism>
<keyword evidence="1" id="KW-0812">Transmembrane</keyword>
<keyword evidence="3" id="KW-1185">Reference proteome</keyword>
<dbReference type="AlphaFoldDB" id="A0A319EHK8"/>
<keyword evidence="1" id="KW-1133">Transmembrane helix</keyword>